<accession>A0ABX8R6T3</accession>
<evidence type="ECO:0000313" key="3">
    <source>
        <dbReference type="EMBL" id="QXJ25657.1"/>
    </source>
</evidence>
<dbReference type="Proteomes" id="UP001049518">
    <property type="component" value="Chromosome"/>
</dbReference>
<dbReference type="EMBL" id="CP059572">
    <property type="protein sequence ID" value="QXJ25657.1"/>
    <property type="molecule type" value="Genomic_DNA"/>
</dbReference>
<proteinExistence type="predicted"/>
<evidence type="ECO:0000313" key="4">
    <source>
        <dbReference type="Proteomes" id="UP001049518"/>
    </source>
</evidence>
<keyword evidence="4" id="KW-1185">Reference proteome</keyword>
<evidence type="ECO:0000256" key="1">
    <source>
        <dbReference type="SAM" id="MobiDB-lite"/>
    </source>
</evidence>
<keyword evidence="2" id="KW-1133">Transmembrane helix</keyword>
<gene>
    <name evidence="3" type="ORF">AGRA3207_007178</name>
</gene>
<reference evidence="3" key="1">
    <citation type="submission" date="2020-07" db="EMBL/GenBank/DDBJ databases">
        <authorList>
            <person name="Tarantini F.S."/>
            <person name="Hong K.W."/>
            <person name="Chan K.G."/>
        </authorList>
    </citation>
    <scope>NUCLEOTIDE SEQUENCE</scope>
    <source>
        <strain evidence="3">32-07</strain>
    </source>
</reference>
<evidence type="ECO:0000256" key="2">
    <source>
        <dbReference type="SAM" id="Phobius"/>
    </source>
</evidence>
<feature type="transmembrane region" description="Helical" evidence="2">
    <location>
        <begin position="155"/>
        <end position="176"/>
    </location>
</feature>
<feature type="region of interest" description="Disordered" evidence="1">
    <location>
        <begin position="129"/>
        <end position="149"/>
    </location>
</feature>
<keyword evidence="2" id="KW-0812">Transmembrane</keyword>
<dbReference type="RefSeq" id="WP_231331786.1">
    <property type="nucleotide sequence ID" value="NZ_CP059572.1"/>
</dbReference>
<protein>
    <submittedName>
        <fullName evidence="3">Uncharacterized protein</fullName>
    </submittedName>
</protein>
<sequence>MDEGAVPFLLARRYSVGERLILGPDGDAGHDLRRAVSRNTGRAFPADPRYRVVPYGSGHHAVYREIELTAADLDVPGPVRDEHGRAIRAIEGLAVAGEPSSVGAADLVAAHERGLRRYAELWRAERAERTPRTRPVPVPARPREPEPAAAPSRPVWIWIVPPVAGLALLLLVIILVR</sequence>
<name>A0ABX8R6T3_9ACTN</name>
<keyword evidence="2" id="KW-0472">Membrane</keyword>
<organism evidence="3 4">
    <name type="scientific">Actinomadura graeca</name>
    <dbReference type="NCBI Taxonomy" id="2750812"/>
    <lineage>
        <taxon>Bacteria</taxon>
        <taxon>Bacillati</taxon>
        <taxon>Actinomycetota</taxon>
        <taxon>Actinomycetes</taxon>
        <taxon>Streptosporangiales</taxon>
        <taxon>Thermomonosporaceae</taxon>
        <taxon>Actinomadura</taxon>
    </lineage>
</organism>